<comment type="similarity">
    <text evidence="2">Belongs to the multi antimicrobial extrusion (MATE) (TC 2.A.66.1) family. MepA subfamily.</text>
</comment>
<evidence type="ECO:0000313" key="12">
    <source>
        <dbReference type="EMBL" id="GJM53187.1"/>
    </source>
</evidence>
<comment type="caution">
    <text evidence="11">The sequence shown here is derived from an EMBL/GenBank/DDBJ whole genome shotgun (WGS) entry which is preliminary data.</text>
</comment>
<feature type="transmembrane region" description="Helical" evidence="10">
    <location>
        <begin position="195"/>
        <end position="219"/>
    </location>
</feature>
<evidence type="ECO:0000256" key="4">
    <source>
        <dbReference type="ARBA" id="ARBA00022448"/>
    </source>
</evidence>
<evidence type="ECO:0000313" key="11">
    <source>
        <dbReference type="EMBL" id="GJM51449.1"/>
    </source>
</evidence>
<reference evidence="11 14" key="1">
    <citation type="submission" date="2021-11" db="EMBL/GenBank/DDBJ databases">
        <title>Draft genome sequence of Capnocytophaga sp. strain KC07075 isolated from cat oral cavity.</title>
        <authorList>
            <person name="Suzuki M."/>
            <person name="Imaoka K."/>
            <person name="Kimura M."/>
            <person name="Morikawa S."/>
            <person name="Maeda K."/>
        </authorList>
    </citation>
    <scope>NUCLEOTIDE SEQUENCE</scope>
    <source>
        <strain evidence="11">KC07075</strain>
        <strain evidence="12 14">KC07079</strain>
    </source>
</reference>
<name>A0AAV5AVS3_9FLAO</name>
<dbReference type="InterPro" id="IPR045070">
    <property type="entry name" value="MATE_MepA-like"/>
</dbReference>
<dbReference type="AlphaFoldDB" id="A0AAV5AVS3"/>
<evidence type="ECO:0000256" key="5">
    <source>
        <dbReference type="ARBA" id="ARBA00022475"/>
    </source>
</evidence>
<keyword evidence="8 10" id="KW-0472">Membrane</keyword>
<dbReference type="GO" id="GO:0005886">
    <property type="term" value="C:plasma membrane"/>
    <property type="evidence" value="ECO:0007669"/>
    <property type="project" value="UniProtKB-SubCell"/>
</dbReference>
<dbReference type="EMBL" id="BQKB01000028">
    <property type="protein sequence ID" value="GJM53187.1"/>
    <property type="molecule type" value="Genomic_DNA"/>
</dbReference>
<feature type="transmembrane region" description="Helical" evidence="10">
    <location>
        <begin position="394"/>
        <end position="415"/>
    </location>
</feature>
<sequence length="453" mass="49122">MKSNLDNRTLLEQSPIRTLFFKYALPSVITVLFFGFQNLVDGIVVGKALGSDALAGVNIVLPLYSFIMVISLIVGMGSQTLVSLGMGENNVEKSQNAMTTGFYALTVIALILSVVLYAFMEDFVRLLGANDTLVPHALAYLKGLAIFMLPITLCFYSDAMLKGLGHPKTSMVIMSSIVILNILLSIYFVKVLHWGVMGASVATGIAFCIGLGVSALITFNPKQKLSMLKGRFQWKTFGNAFYNGSSEGVSEMSSAVTIFVVNLAVVKLLGADGVAAFTAINYINFTGVLIFLGISDGLIPVLSYNYGAKNYPRVLNIFRFTALVNATIGVVVFVLLQCFGKSVIRLFFSGNENSKVIEIANEGLHIYAFVFLMSGFNVLITSFFTSLGDAKNSVIIAALRGIVFVMVGVSILPKFMGINGVWTSIPLAEGLTLLVSFALFWKVRQRLKNNTTH</sequence>
<dbReference type="Pfam" id="PF01554">
    <property type="entry name" value="MatE"/>
    <property type="match status" value="2"/>
</dbReference>
<feature type="transmembrane region" description="Helical" evidence="10">
    <location>
        <begin position="140"/>
        <end position="159"/>
    </location>
</feature>
<feature type="transmembrane region" description="Helical" evidence="10">
    <location>
        <begin position="20"/>
        <end position="39"/>
    </location>
</feature>
<dbReference type="PIRSF" id="PIRSF006603">
    <property type="entry name" value="DinF"/>
    <property type="match status" value="1"/>
</dbReference>
<keyword evidence="14" id="KW-1185">Reference proteome</keyword>
<keyword evidence="4" id="KW-0813">Transport</keyword>
<dbReference type="PANTHER" id="PTHR43823:SF3">
    <property type="entry name" value="MULTIDRUG EXPORT PROTEIN MEPA"/>
    <property type="match status" value="1"/>
</dbReference>
<dbReference type="RefSeq" id="WP_264847699.1">
    <property type="nucleotide sequence ID" value="NZ_BPMA01000066.1"/>
</dbReference>
<keyword evidence="6 10" id="KW-0812">Transmembrane</keyword>
<feature type="transmembrane region" description="Helical" evidence="10">
    <location>
        <begin position="252"/>
        <end position="270"/>
    </location>
</feature>
<protein>
    <recommendedName>
        <fullName evidence="3">Multidrug export protein MepA</fullName>
    </recommendedName>
</protein>
<feature type="transmembrane region" description="Helical" evidence="10">
    <location>
        <begin position="102"/>
        <end position="120"/>
    </location>
</feature>
<dbReference type="Proteomes" id="UP001208692">
    <property type="component" value="Unassembled WGS sequence"/>
</dbReference>
<dbReference type="PANTHER" id="PTHR43823">
    <property type="entry name" value="SPORULATION PROTEIN YKVU"/>
    <property type="match status" value="1"/>
</dbReference>
<evidence type="ECO:0000256" key="6">
    <source>
        <dbReference type="ARBA" id="ARBA00022692"/>
    </source>
</evidence>
<comment type="subcellular location">
    <subcellularLocation>
        <location evidence="1">Cell membrane</location>
        <topology evidence="1">Multi-pass membrane protein</topology>
    </subcellularLocation>
</comment>
<dbReference type="Proteomes" id="UP001207736">
    <property type="component" value="Unassembled WGS sequence"/>
</dbReference>
<evidence type="ECO:0000256" key="7">
    <source>
        <dbReference type="ARBA" id="ARBA00022989"/>
    </source>
</evidence>
<feature type="transmembrane region" description="Helical" evidence="10">
    <location>
        <begin position="323"/>
        <end position="344"/>
    </location>
</feature>
<feature type="transmembrane region" description="Helical" evidence="10">
    <location>
        <begin position="421"/>
        <end position="441"/>
    </location>
</feature>
<evidence type="ECO:0000256" key="3">
    <source>
        <dbReference type="ARBA" id="ARBA00022106"/>
    </source>
</evidence>
<feature type="transmembrane region" description="Helical" evidence="10">
    <location>
        <begin position="282"/>
        <end position="302"/>
    </location>
</feature>
<evidence type="ECO:0000256" key="2">
    <source>
        <dbReference type="ARBA" id="ARBA00008417"/>
    </source>
</evidence>
<dbReference type="EMBL" id="BQKA01000056">
    <property type="protein sequence ID" value="GJM51449.1"/>
    <property type="molecule type" value="Genomic_DNA"/>
</dbReference>
<evidence type="ECO:0000256" key="1">
    <source>
        <dbReference type="ARBA" id="ARBA00004651"/>
    </source>
</evidence>
<dbReference type="InterPro" id="IPR002528">
    <property type="entry name" value="MATE_fam"/>
</dbReference>
<feature type="transmembrane region" description="Helical" evidence="10">
    <location>
        <begin position="59"/>
        <end position="82"/>
    </location>
</feature>
<evidence type="ECO:0000256" key="10">
    <source>
        <dbReference type="SAM" id="Phobius"/>
    </source>
</evidence>
<evidence type="ECO:0000313" key="13">
    <source>
        <dbReference type="Proteomes" id="UP001207736"/>
    </source>
</evidence>
<keyword evidence="5" id="KW-1003">Cell membrane</keyword>
<feature type="transmembrane region" description="Helical" evidence="10">
    <location>
        <begin position="364"/>
        <end position="387"/>
    </location>
</feature>
<keyword evidence="7 10" id="KW-1133">Transmembrane helix</keyword>
<gene>
    <name evidence="11" type="ORF">RCZ15_24220</name>
    <name evidence="12" type="ORF">RCZ16_15040</name>
</gene>
<organism evidence="11 13">
    <name type="scientific">Capnocytophaga catalasegens</name>
    <dbReference type="NCBI Taxonomy" id="1004260"/>
    <lineage>
        <taxon>Bacteria</taxon>
        <taxon>Pseudomonadati</taxon>
        <taxon>Bacteroidota</taxon>
        <taxon>Flavobacteriia</taxon>
        <taxon>Flavobacteriales</taxon>
        <taxon>Flavobacteriaceae</taxon>
        <taxon>Capnocytophaga</taxon>
    </lineage>
</organism>
<proteinExistence type="inferred from homology"/>
<dbReference type="InterPro" id="IPR048279">
    <property type="entry name" value="MdtK-like"/>
</dbReference>
<accession>A0AAV5AVS3</accession>
<dbReference type="CDD" id="cd13143">
    <property type="entry name" value="MATE_MepA_like"/>
    <property type="match status" value="1"/>
</dbReference>
<dbReference type="GO" id="GO:0046677">
    <property type="term" value="P:response to antibiotic"/>
    <property type="evidence" value="ECO:0007669"/>
    <property type="project" value="UniProtKB-KW"/>
</dbReference>
<evidence type="ECO:0000313" key="14">
    <source>
        <dbReference type="Proteomes" id="UP001208692"/>
    </source>
</evidence>
<evidence type="ECO:0000256" key="8">
    <source>
        <dbReference type="ARBA" id="ARBA00023136"/>
    </source>
</evidence>
<dbReference type="GO" id="GO:0042910">
    <property type="term" value="F:xenobiotic transmembrane transporter activity"/>
    <property type="evidence" value="ECO:0007669"/>
    <property type="project" value="InterPro"/>
</dbReference>
<keyword evidence="9" id="KW-0046">Antibiotic resistance</keyword>
<evidence type="ECO:0000256" key="9">
    <source>
        <dbReference type="ARBA" id="ARBA00023251"/>
    </source>
</evidence>
<dbReference type="InterPro" id="IPR051327">
    <property type="entry name" value="MATE_MepA_subfamily"/>
</dbReference>
<feature type="transmembrane region" description="Helical" evidence="10">
    <location>
        <begin position="171"/>
        <end position="189"/>
    </location>
</feature>
<dbReference type="GO" id="GO:0015297">
    <property type="term" value="F:antiporter activity"/>
    <property type="evidence" value="ECO:0007669"/>
    <property type="project" value="InterPro"/>
</dbReference>